<organism evidence="5 6">
    <name type="scientific">Haemaphysalis longicornis</name>
    <name type="common">Bush tick</name>
    <dbReference type="NCBI Taxonomy" id="44386"/>
    <lineage>
        <taxon>Eukaryota</taxon>
        <taxon>Metazoa</taxon>
        <taxon>Ecdysozoa</taxon>
        <taxon>Arthropoda</taxon>
        <taxon>Chelicerata</taxon>
        <taxon>Arachnida</taxon>
        <taxon>Acari</taxon>
        <taxon>Parasitiformes</taxon>
        <taxon>Ixodida</taxon>
        <taxon>Ixodoidea</taxon>
        <taxon>Ixodidae</taxon>
        <taxon>Haemaphysalinae</taxon>
        <taxon>Haemaphysalis</taxon>
    </lineage>
</organism>
<name>A0A9J6FEI1_HAELO</name>
<protein>
    <recommendedName>
        <fullName evidence="7">HTH CENPB-type domain-containing protein</fullName>
    </recommendedName>
</protein>
<dbReference type="InterPro" id="IPR002999">
    <property type="entry name" value="Tudor"/>
</dbReference>
<comment type="caution">
    <text evidence="5">The sequence shown here is derived from an EMBL/GenBank/DDBJ whole genome shotgun (WGS) entry which is preliminary data.</text>
</comment>
<feature type="domain" description="HTH CENPB-type" evidence="4">
    <location>
        <begin position="179"/>
        <end position="243"/>
    </location>
</feature>
<dbReference type="Gene3D" id="2.30.30.140">
    <property type="match status" value="1"/>
</dbReference>
<sequence length="377" mass="42029">MSIDCCRYVRYYFEVDADEAVSKRNGYLFGNHRLDVYAAQYSGDGEWYRCEVRKKLSNSTSLVEYIDYGNAEEVKHGPGLVKLAGELAKMPGKALFIRLDGLQSIRRDDDPVFYDKRRPIRRRSKPSQALTDGLLHTARRSALPALLLSLALFMHAREAAAVAVKEAITGAVARGMKGSRKKLRSPAFEAVEEALFKWFLDCKGVEFAQKAIDFRLYLGCDNFVASDGWLQRFKERRDIVGRVVTGESRSVDEETATAWVQANVGPVRVIDRLLLNMRLKRDTKIDVYMAMEMLHAAWMSVTASTIANCFRHAFAASESSCDSDESADRVGAADDTSASNEAVASWSALIDSGVVRGGETFCDYVRHGFRRCGHGGT</sequence>
<dbReference type="InterPro" id="IPR006600">
    <property type="entry name" value="HTH_CenpB_DNA-bd_dom"/>
</dbReference>
<dbReference type="EMBL" id="JABSTR010000001">
    <property type="protein sequence ID" value="KAH9361331.1"/>
    <property type="molecule type" value="Genomic_DNA"/>
</dbReference>
<evidence type="ECO:0000313" key="6">
    <source>
        <dbReference type="Proteomes" id="UP000821853"/>
    </source>
</evidence>
<dbReference type="SUPFAM" id="SSF63748">
    <property type="entry name" value="Tudor/PWWP/MBT"/>
    <property type="match status" value="1"/>
</dbReference>
<dbReference type="Pfam" id="PF00567">
    <property type="entry name" value="TUDOR"/>
    <property type="match status" value="1"/>
</dbReference>
<evidence type="ECO:0000256" key="2">
    <source>
        <dbReference type="ARBA" id="ARBA00023125"/>
    </source>
</evidence>
<proteinExistence type="predicted"/>
<dbReference type="PROSITE" id="PS51253">
    <property type="entry name" value="HTH_CENPB"/>
    <property type="match status" value="1"/>
</dbReference>
<dbReference type="Pfam" id="PF03221">
    <property type="entry name" value="HTH_Tnp_Tc5"/>
    <property type="match status" value="1"/>
</dbReference>
<evidence type="ECO:0008006" key="7">
    <source>
        <dbReference type="Google" id="ProtNLM"/>
    </source>
</evidence>
<dbReference type="Gene3D" id="1.10.10.60">
    <property type="entry name" value="Homeodomain-like"/>
    <property type="match status" value="1"/>
</dbReference>
<evidence type="ECO:0000256" key="1">
    <source>
        <dbReference type="ARBA" id="ARBA00004123"/>
    </source>
</evidence>
<evidence type="ECO:0000259" key="3">
    <source>
        <dbReference type="PROSITE" id="PS50304"/>
    </source>
</evidence>
<gene>
    <name evidence="5" type="ORF">HPB48_006893</name>
</gene>
<dbReference type="PROSITE" id="PS50304">
    <property type="entry name" value="TUDOR"/>
    <property type="match status" value="1"/>
</dbReference>
<dbReference type="OrthoDB" id="125347at2759"/>
<dbReference type="GO" id="GO:0003677">
    <property type="term" value="F:DNA binding"/>
    <property type="evidence" value="ECO:0007669"/>
    <property type="project" value="UniProtKB-KW"/>
</dbReference>
<evidence type="ECO:0000259" key="4">
    <source>
        <dbReference type="PROSITE" id="PS51253"/>
    </source>
</evidence>
<feature type="domain" description="Tudor" evidence="3">
    <location>
        <begin position="30"/>
        <end position="90"/>
    </location>
</feature>
<evidence type="ECO:0000313" key="5">
    <source>
        <dbReference type="EMBL" id="KAH9361331.1"/>
    </source>
</evidence>
<dbReference type="InterPro" id="IPR009057">
    <property type="entry name" value="Homeodomain-like_sf"/>
</dbReference>
<keyword evidence="2" id="KW-0238">DNA-binding</keyword>
<dbReference type="Proteomes" id="UP000821853">
    <property type="component" value="Chromosome 1"/>
</dbReference>
<comment type="subcellular location">
    <subcellularLocation>
        <location evidence="1">Nucleus</location>
    </subcellularLocation>
</comment>
<dbReference type="SMART" id="SM00674">
    <property type="entry name" value="CENPB"/>
    <property type="match status" value="1"/>
</dbReference>
<dbReference type="GO" id="GO:0005634">
    <property type="term" value="C:nucleus"/>
    <property type="evidence" value="ECO:0007669"/>
    <property type="project" value="UniProtKB-SubCell"/>
</dbReference>
<dbReference type="VEuPathDB" id="VectorBase:HLOH_064689"/>
<dbReference type="AlphaFoldDB" id="A0A9J6FEI1"/>
<dbReference type="SUPFAM" id="SSF46689">
    <property type="entry name" value="Homeodomain-like"/>
    <property type="match status" value="1"/>
</dbReference>
<keyword evidence="6" id="KW-1185">Reference proteome</keyword>
<dbReference type="SMART" id="SM00333">
    <property type="entry name" value="TUDOR"/>
    <property type="match status" value="1"/>
</dbReference>
<reference evidence="5 6" key="1">
    <citation type="journal article" date="2020" name="Cell">
        <title>Large-Scale Comparative Analyses of Tick Genomes Elucidate Their Genetic Diversity and Vector Capacities.</title>
        <authorList>
            <consortium name="Tick Genome and Microbiome Consortium (TIGMIC)"/>
            <person name="Jia N."/>
            <person name="Wang J."/>
            <person name="Shi W."/>
            <person name="Du L."/>
            <person name="Sun Y."/>
            <person name="Zhan W."/>
            <person name="Jiang J.F."/>
            <person name="Wang Q."/>
            <person name="Zhang B."/>
            <person name="Ji P."/>
            <person name="Bell-Sakyi L."/>
            <person name="Cui X.M."/>
            <person name="Yuan T.T."/>
            <person name="Jiang B.G."/>
            <person name="Yang W.F."/>
            <person name="Lam T.T."/>
            <person name="Chang Q.C."/>
            <person name="Ding S.J."/>
            <person name="Wang X.J."/>
            <person name="Zhu J.G."/>
            <person name="Ruan X.D."/>
            <person name="Zhao L."/>
            <person name="Wei J.T."/>
            <person name="Ye R.Z."/>
            <person name="Que T.C."/>
            <person name="Du C.H."/>
            <person name="Zhou Y.H."/>
            <person name="Cheng J.X."/>
            <person name="Dai P.F."/>
            <person name="Guo W.B."/>
            <person name="Han X.H."/>
            <person name="Huang E.J."/>
            <person name="Li L.F."/>
            <person name="Wei W."/>
            <person name="Gao Y.C."/>
            <person name="Liu J.Z."/>
            <person name="Shao H.Z."/>
            <person name="Wang X."/>
            <person name="Wang C.C."/>
            <person name="Yang T.C."/>
            <person name="Huo Q.B."/>
            <person name="Li W."/>
            <person name="Chen H.Y."/>
            <person name="Chen S.E."/>
            <person name="Zhou L.G."/>
            <person name="Ni X.B."/>
            <person name="Tian J.H."/>
            <person name="Sheng Y."/>
            <person name="Liu T."/>
            <person name="Pan Y.S."/>
            <person name="Xia L.Y."/>
            <person name="Li J."/>
            <person name="Zhao F."/>
            <person name="Cao W.C."/>
        </authorList>
    </citation>
    <scope>NUCLEOTIDE SEQUENCE [LARGE SCALE GENOMIC DNA]</scope>
    <source>
        <strain evidence="5">HaeL-2018</strain>
    </source>
</reference>
<accession>A0A9J6FEI1</accession>